<protein>
    <submittedName>
        <fullName evidence="1">Uncharacterized protein</fullName>
    </submittedName>
</protein>
<name>A0ABV9L2Y8_9BACT</name>
<keyword evidence="2" id="KW-1185">Reference proteome</keyword>
<reference evidence="2" key="1">
    <citation type="journal article" date="2019" name="Int. J. Syst. Evol. Microbiol.">
        <title>The Global Catalogue of Microorganisms (GCM) 10K type strain sequencing project: providing services to taxonomists for standard genome sequencing and annotation.</title>
        <authorList>
            <consortium name="The Broad Institute Genomics Platform"/>
            <consortium name="The Broad Institute Genome Sequencing Center for Infectious Disease"/>
            <person name="Wu L."/>
            <person name="Ma J."/>
        </authorList>
    </citation>
    <scope>NUCLEOTIDE SEQUENCE [LARGE SCALE GENOMIC DNA]</scope>
    <source>
        <strain evidence="2">CCUG 66188</strain>
    </source>
</reference>
<sequence>TDEISDSTANAERIFYILQKQGYFIDPGCDPVKKNIRPFMKNSGNKDNPIKWGISHFMKDIEEQWLK</sequence>
<evidence type="ECO:0000313" key="1">
    <source>
        <dbReference type="EMBL" id="MFC4676678.1"/>
    </source>
</evidence>
<organism evidence="1 2">
    <name type="scientific">Dysgonomonas termitidis</name>
    <dbReference type="NCBI Taxonomy" id="1516126"/>
    <lineage>
        <taxon>Bacteria</taxon>
        <taxon>Pseudomonadati</taxon>
        <taxon>Bacteroidota</taxon>
        <taxon>Bacteroidia</taxon>
        <taxon>Bacteroidales</taxon>
        <taxon>Dysgonomonadaceae</taxon>
        <taxon>Dysgonomonas</taxon>
    </lineage>
</organism>
<dbReference type="RefSeq" id="WP_380001148.1">
    <property type="nucleotide sequence ID" value="NZ_JBHSGN010000154.1"/>
</dbReference>
<dbReference type="Proteomes" id="UP001596023">
    <property type="component" value="Unassembled WGS sequence"/>
</dbReference>
<evidence type="ECO:0000313" key="2">
    <source>
        <dbReference type="Proteomes" id="UP001596023"/>
    </source>
</evidence>
<feature type="non-terminal residue" evidence="1">
    <location>
        <position position="1"/>
    </location>
</feature>
<comment type="caution">
    <text evidence="1">The sequence shown here is derived from an EMBL/GenBank/DDBJ whole genome shotgun (WGS) entry which is preliminary data.</text>
</comment>
<accession>A0ABV9L2Y8</accession>
<proteinExistence type="predicted"/>
<gene>
    <name evidence="1" type="ORF">ACFO6W_23640</name>
</gene>
<dbReference type="EMBL" id="JBHSGN010000154">
    <property type="protein sequence ID" value="MFC4676678.1"/>
    <property type="molecule type" value="Genomic_DNA"/>
</dbReference>